<organism evidence="1 2">
    <name type="scientific">Niabella drilacis (strain DSM 25811 / CCM 8410 / CCUG 62505 / LMG 26954 / E90)</name>
    <dbReference type="NCBI Taxonomy" id="1285928"/>
    <lineage>
        <taxon>Bacteria</taxon>
        <taxon>Pseudomonadati</taxon>
        <taxon>Bacteroidota</taxon>
        <taxon>Chitinophagia</taxon>
        <taxon>Chitinophagales</taxon>
        <taxon>Chitinophagaceae</taxon>
        <taxon>Niabella</taxon>
    </lineage>
</organism>
<keyword evidence="2" id="KW-1185">Reference proteome</keyword>
<dbReference type="EMBL" id="FMZO01000002">
    <property type="protein sequence ID" value="SDC46378.1"/>
    <property type="molecule type" value="Genomic_DNA"/>
</dbReference>
<dbReference type="AlphaFoldDB" id="A0A1G6LSW2"/>
<accession>A0A1G6LSW2</accession>
<gene>
    <name evidence="1" type="ORF">SAMN04487894_102451</name>
</gene>
<dbReference type="STRING" id="1285928.SAMN04487894_102451"/>
<reference evidence="2" key="1">
    <citation type="submission" date="2016-10" db="EMBL/GenBank/DDBJ databases">
        <authorList>
            <person name="Varghese N."/>
            <person name="Submissions S."/>
        </authorList>
    </citation>
    <scope>NUCLEOTIDE SEQUENCE [LARGE SCALE GENOMIC DNA]</scope>
    <source>
        <strain evidence="2">DSM 25811 / CCM 8410 / LMG 26954 / E90</strain>
    </source>
</reference>
<proteinExistence type="predicted"/>
<dbReference type="PROSITE" id="PS51257">
    <property type="entry name" value="PROKAR_LIPOPROTEIN"/>
    <property type="match status" value="1"/>
</dbReference>
<dbReference type="Proteomes" id="UP000198757">
    <property type="component" value="Unassembled WGS sequence"/>
</dbReference>
<evidence type="ECO:0000313" key="1">
    <source>
        <dbReference type="EMBL" id="SDC46378.1"/>
    </source>
</evidence>
<name>A0A1G6LSW2_NIADE</name>
<evidence type="ECO:0008006" key="3">
    <source>
        <dbReference type="Google" id="ProtNLM"/>
    </source>
</evidence>
<protein>
    <recommendedName>
        <fullName evidence="3">DUF5007 domain-containing protein</fullName>
    </recommendedName>
</protein>
<evidence type="ECO:0000313" key="2">
    <source>
        <dbReference type="Proteomes" id="UP000198757"/>
    </source>
</evidence>
<sequence>MIFTLKALLVLLIAVVAGCTKVDKGFLSPYVQYASDFTVIRGRVGKSYSLVTDGSSLPIKVKLLHIYNEAGEIVDDVFKKAYPVEIWTERYDPLVDKSYAAIKAKQKTVDLPPITVNESNGTIESNAGTLYLPLGTYSLDLEVSNEAGSEVVQKIIKLKLVDGDPVEITPQTGSFSASLLVAGTASGAGTLFNGNNNPFVQYSITRTADTPNVFVLRVEDRNGVVFSPAKGEIAKRPNSGLNPNPPFLQNLEDYAPDTFTALDTAMVLRYPLVPFPLQSLGNGYNMYYRLPARFVRIDNTSTWSANAAGNFYKGTADPHYVGIYPDNAYDYAIRIPMRIFVPGSYRLVVRLLNTTHR</sequence>